<protein>
    <recommendedName>
        <fullName evidence="4 5">Flagellar hook-basal body complex protein FliE</fullName>
    </recommendedName>
</protein>
<proteinExistence type="inferred from homology"/>
<keyword evidence="3 4" id="KW-0975">Bacterial flagellum</keyword>
<name>A0A2X4W6H7_LEDLE</name>
<evidence type="ECO:0000256" key="5">
    <source>
        <dbReference type="NCBIfam" id="TIGR00205"/>
    </source>
</evidence>
<dbReference type="PANTHER" id="PTHR34653:SF1">
    <property type="entry name" value="FLAGELLAR HOOK-BASAL BODY COMPLEX PROTEIN FLIE"/>
    <property type="match status" value="1"/>
</dbReference>
<sequence length="105" mass="11715">MPVNSVNFSDIQPNNVNNITNSSMNRLNETEQKSNFGEFLTNAINDVNGAQIQSDIATDKLARGEDIELHNVMITAQKASISMQTALEVRNKAVEAYQEIMRMQV</sequence>
<dbReference type="Proteomes" id="UP000249134">
    <property type="component" value="Chromosome 1"/>
</dbReference>
<dbReference type="HAMAP" id="MF_00724">
    <property type="entry name" value="FliE"/>
    <property type="match status" value="1"/>
</dbReference>
<gene>
    <name evidence="4 6" type="primary">fliE</name>
    <name evidence="6" type="ORF">NCTC4824_02671</name>
</gene>
<keyword evidence="6" id="KW-0282">Flagellum</keyword>
<dbReference type="GO" id="GO:0009425">
    <property type="term" value="C:bacterial-type flagellum basal body"/>
    <property type="evidence" value="ECO:0007669"/>
    <property type="project" value="UniProtKB-SubCell"/>
</dbReference>
<keyword evidence="7" id="KW-1185">Reference proteome</keyword>
<evidence type="ECO:0000256" key="3">
    <source>
        <dbReference type="ARBA" id="ARBA00023143"/>
    </source>
</evidence>
<dbReference type="KEGG" id="blen:NCTC4824_02671"/>
<evidence type="ECO:0000313" key="7">
    <source>
        <dbReference type="Proteomes" id="UP000249134"/>
    </source>
</evidence>
<dbReference type="PANTHER" id="PTHR34653">
    <property type="match status" value="1"/>
</dbReference>
<dbReference type="NCBIfam" id="TIGR00205">
    <property type="entry name" value="fliE"/>
    <property type="match status" value="1"/>
</dbReference>
<evidence type="ECO:0000256" key="1">
    <source>
        <dbReference type="ARBA" id="ARBA00004117"/>
    </source>
</evidence>
<dbReference type="RefSeq" id="WP_066139685.1">
    <property type="nucleotide sequence ID" value="NZ_CBCSGM010000001.1"/>
</dbReference>
<evidence type="ECO:0000313" key="6">
    <source>
        <dbReference type="EMBL" id="SQI60237.1"/>
    </source>
</evidence>
<reference evidence="6 7" key="1">
    <citation type="submission" date="2018-06" db="EMBL/GenBank/DDBJ databases">
        <authorList>
            <consortium name="Pathogen Informatics"/>
            <person name="Doyle S."/>
        </authorList>
    </citation>
    <scope>NUCLEOTIDE SEQUENCE [LARGE SCALE GENOMIC DNA]</scope>
    <source>
        <strain evidence="6 7">NCTC4824</strain>
    </source>
</reference>
<dbReference type="InterPro" id="IPR001624">
    <property type="entry name" value="FliE"/>
</dbReference>
<dbReference type="PRINTS" id="PR01006">
    <property type="entry name" value="FLGHOOKFLIE"/>
</dbReference>
<keyword evidence="6" id="KW-0969">Cilium</keyword>
<evidence type="ECO:0000256" key="4">
    <source>
        <dbReference type="HAMAP-Rule" id="MF_00724"/>
    </source>
</evidence>
<dbReference type="GO" id="GO:0005198">
    <property type="term" value="F:structural molecule activity"/>
    <property type="evidence" value="ECO:0007669"/>
    <property type="project" value="UniProtKB-UniRule"/>
</dbReference>
<dbReference type="GO" id="GO:0071973">
    <property type="term" value="P:bacterial-type flagellum-dependent cell motility"/>
    <property type="evidence" value="ECO:0007669"/>
    <property type="project" value="InterPro"/>
</dbReference>
<dbReference type="EMBL" id="LS483476">
    <property type="protein sequence ID" value="SQI60237.1"/>
    <property type="molecule type" value="Genomic_DNA"/>
</dbReference>
<evidence type="ECO:0000256" key="2">
    <source>
        <dbReference type="ARBA" id="ARBA00009272"/>
    </source>
</evidence>
<dbReference type="AlphaFoldDB" id="A0A2X4W6H7"/>
<organism evidence="6 7">
    <name type="scientific">Lederbergia lenta</name>
    <name type="common">Bacillus lentus</name>
    <dbReference type="NCBI Taxonomy" id="1467"/>
    <lineage>
        <taxon>Bacteria</taxon>
        <taxon>Bacillati</taxon>
        <taxon>Bacillota</taxon>
        <taxon>Bacilli</taxon>
        <taxon>Bacillales</taxon>
        <taxon>Bacillaceae</taxon>
        <taxon>Lederbergia</taxon>
    </lineage>
</organism>
<dbReference type="Pfam" id="PF02049">
    <property type="entry name" value="FliE"/>
    <property type="match status" value="1"/>
</dbReference>
<keyword evidence="6" id="KW-0966">Cell projection</keyword>
<accession>A0A2X4W6H7</accession>
<dbReference type="GO" id="GO:0003774">
    <property type="term" value="F:cytoskeletal motor activity"/>
    <property type="evidence" value="ECO:0007669"/>
    <property type="project" value="InterPro"/>
</dbReference>
<comment type="similarity">
    <text evidence="2 4">Belongs to the FliE family.</text>
</comment>
<comment type="subcellular location">
    <subcellularLocation>
        <location evidence="1 4">Bacterial flagellum basal body</location>
    </subcellularLocation>
</comment>
<dbReference type="STRING" id="1348624.GCA_001591545_01720"/>